<evidence type="ECO:0000256" key="3">
    <source>
        <dbReference type="ARBA" id="ARBA00022707"/>
    </source>
</evidence>
<sequence>MQVYTDFLRIALEVINLALSMTLSHNEHFIYALLERQHVFAPLRNHERFADLLDNIDRVLEHFGQGLGLFSDTGQPSDDVWSVDRVLDHIRSVSREWRPDNLKPLADLKFTYEQEASPEDFFTPYIWSLVYEHSGIRWQVARITLFSMDSVQALAESDPADSSLPILSSIDVDETATSDLGPESVQVVSR</sequence>
<accession>A0A7S3APN3</accession>
<dbReference type="GO" id="GO:0005794">
    <property type="term" value="C:Golgi apparatus"/>
    <property type="evidence" value="ECO:0007669"/>
    <property type="project" value="TreeGrafter"/>
</dbReference>
<evidence type="ECO:0000256" key="1">
    <source>
        <dbReference type="ARBA" id="ARBA00010603"/>
    </source>
</evidence>
<dbReference type="PANTHER" id="PTHR12895">
    <property type="entry name" value="DYMECLIN"/>
    <property type="match status" value="1"/>
</dbReference>
<name>A0A7S3APN3_9EUKA</name>
<proteinExistence type="inferred from homology"/>
<dbReference type="InterPro" id="IPR019142">
    <property type="entry name" value="Dymeclin"/>
</dbReference>
<reference evidence="5" key="1">
    <citation type="submission" date="2021-01" db="EMBL/GenBank/DDBJ databases">
        <authorList>
            <person name="Corre E."/>
            <person name="Pelletier E."/>
            <person name="Niang G."/>
            <person name="Scheremetjew M."/>
            <person name="Finn R."/>
            <person name="Kale V."/>
            <person name="Holt S."/>
            <person name="Cochrane G."/>
            <person name="Meng A."/>
            <person name="Brown T."/>
            <person name="Cohen L."/>
        </authorList>
    </citation>
    <scope>NUCLEOTIDE SEQUENCE</scope>
    <source>
        <strain evidence="5">CCMP281</strain>
    </source>
</reference>
<evidence type="ECO:0000256" key="2">
    <source>
        <dbReference type="ARBA" id="ARBA00015736"/>
    </source>
</evidence>
<protein>
    <recommendedName>
        <fullName evidence="2">Dymeclin</fullName>
    </recommendedName>
</protein>
<dbReference type="EMBL" id="HBHX01021381">
    <property type="protein sequence ID" value="CAE0111265.1"/>
    <property type="molecule type" value="Transcribed_RNA"/>
</dbReference>
<keyword evidence="3" id="KW-0519">Myristate</keyword>
<organism evidence="5">
    <name type="scientific">Haptolina ericina</name>
    <dbReference type="NCBI Taxonomy" id="156174"/>
    <lineage>
        <taxon>Eukaryota</taxon>
        <taxon>Haptista</taxon>
        <taxon>Haptophyta</taxon>
        <taxon>Prymnesiophyceae</taxon>
        <taxon>Prymnesiales</taxon>
        <taxon>Prymnesiaceae</taxon>
        <taxon>Haptolina</taxon>
    </lineage>
</organism>
<comment type="similarity">
    <text evidence="1">Belongs to the dymeclin family.</text>
</comment>
<dbReference type="PANTHER" id="PTHR12895:SF9">
    <property type="entry name" value="DYMECLIN"/>
    <property type="match status" value="1"/>
</dbReference>
<gene>
    <name evidence="5" type="ORF">HERI1096_LOCUS11925</name>
</gene>
<keyword evidence="4" id="KW-0449">Lipoprotein</keyword>
<dbReference type="GO" id="GO:0007030">
    <property type="term" value="P:Golgi organization"/>
    <property type="evidence" value="ECO:0007669"/>
    <property type="project" value="TreeGrafter"/>
</dbReference>
<dbReference type="AlphaFoldDB" id="A0A7S3APN3"/>
<dbReference type="Pfam" id="PF09742">
    <property type="entry name" value="Dymeclin"/>
    <property type="match status" value="1"/>
</dbReference>
<evidence type="ECO:0000256" key="4">
    <source>
        <dbReference type="ARBA" id="ARBA00023288"/>
    </source>
</evidence>
<evidence type="ECO:0000313" key="5">
    <source>
        <dbReference type="EMBL" id="CAE0111265.1"/>
    </source>
</evidence>